<dbReference type="InterPro" id="IPR008150">
    <property type="entry name" value="Phytoene_DH_bac_CS"/>
</dbReference>
<dbReference type="EMBL" id="VCDI01000002">
    <property type="protein sequence ID" value="TLU73156.1"/>
    <property type="molecule type" value="Genomic_DNA"/>
</dbReference>
<accession>A0A5R9JCQ0</accession>
<dbReference type="InterPro" id="IPR002937">
    <property type="entry name" value="Amino_oxidase"/>
</dbReference>
<dbReference type="Pfam" id="PF01593">
    <property type="entry name" value="Amino_oxidase"/>
    <property type="match status" value="1"/>
</dbReference>
<protein>
    <submittedName>
        <fullName evidence="7">Phytoene desaturase</fullName>
    </submittedName>
</protein>
<dbReference type="SUPFAM" id="SSF51905">
    <property type="entry name" value="FAD/NAD(P)-binding domain"/>
    <property type="match status" value="1"/>
</dbReference>
<keyword evidence="8" id="KW-1185">Reference proteome</keyword>
<dbReference type="GO" id="GO:0016117">
    <property type="term" value="P:carotenoid biosynthetic process"/>
    <property type="evidence" value="ECO:0007669"/>
    <property type="project" value="UniProtKB-KW"/>
</dbReference>
<dbReference type="InterPro" id="IPR036188">
    <property type="entry name" value="FAD/NAD-bd_sf"/>
</dbReference>
<dbReference type="PROSITE" id="PS00982">
    <property type="entry name" value="PHYTOENE_DH"/>
    <property type="match status" value="1"/>
</dbReference>
<reference evidence="7 8" key="1">
    <citation type="submission" date="2019-05" db="EMBL/GenBank/DDBJ databases">
        <authorList>
            <person name="Pankratov T."/>
            <person name="Grouzdev D."/>
        </authorList>
    </citation>
    <scope>NUCLEOTIDE SEQUENCE [LARGE SCALE GENOMIC DNA]</scope>
    <source>
        <strain evidence="7 8">KEBCLARHB70R</strain>
    </source>
</reference>
<name>A0A5R9JCQ0_9PROT</name>
<keyword evidence="4 5" id="KW-0560">Oxidoreductase</keyword>
<dbReference type="AlphaFoldDB" id="A0A5R9JCQ0"/>
<dbReference type="Gene3D" id="3.50.50.60">
    <property type="entry name" value="FAD/NAD(P)-binding domain"/>
    <property type="match status" value="2"/>
</dbReference>
<comment type="similarity">
    <text evidence="2 5">Belongs to the carotenoid/retinoid oxidoreductase family.</text>
</comment>
<dbReference type="RefSeq" id="WP_138325237.1">
    <property type="nucleotide sequence ID" value="NZ_VCDI01000002.1"/>
</dbReference>
<comment type="pathway">
    <text evidence="1 5">Carotenoid biosynthesis.</text>
</comment>
<organism evidence="7 8">
    <name type="scientific">Lichenicoccus roseus</name>
    <dbReference type="NCBI Taxonomy" id="2683649"/>
    <lineage>
        <taxon>Bacteria</taxon>
        <taxon>Pseudomonadati</taxon>
        <taxon>Pseudomonadota</taxon>
        <taxon>Alphaproteobacteria</taxon>
        <taxon>Acetobacterales</taxon>
        <taxon>Acetobacteraceae</taxon>
        <taxon>Lichenicoccus</taxon>
    </lineage>
</organism>
<gene>
    <name evidence="7" type="primary">crtI</name>
    <name evidence="7" type="ORF">FE263_06945</name>
</gene>
<dbReference type="NCBIfam" id="TIGR02734">
    <property type="entry name" value="crtI_fam"/>
    <property type="match status" value="1"/>
</dbReference>
<dbReference type="InterPro" id="IPR014105">
    <property type="entry name" value="Carotenoid/retinoid_OxRdtase"/>
</dbReference>
<feature type="domain" description="Amine oxidase" evidence="6">
    <location>
        <begin position="13"/>
        <end position="497"/>
    </location>
</feature>
<proteinExistence type="inferred from homology"/>
<evidence type="ECO:0000256" key="3">
    <source>
        <dbReference type="ARBA" id="ARBA00022746"/>
    </source>
</evidence>
<evidence type="ECO:0000313" key="8">
    <source>
        <dbReference type="Proteomes" id="UP000305654"/>
    </source>
</evidence>
<evidence type="ECO:0000256" key="4">
    <source>
        <dbReference type="ARBA" id="ARBA00023002"/>
    </source>
</evidence>
<evidence type="ECO:0000256" key="2">
    <source>
        <dbReference type="ARBA" id="ARBA00006046"/>
    </source>
</evidence>
<dbReference type="Proteomes" id="UP000305654">
    <property type="component" value="Unassembled WGS sequence"/>
</dbReference>
<evidence type="ECO:0000256" key="5">
    <source>
        <dbReference type="RuleBase" id="RU362075"/>
    </source>
</evidence>
<evidence type="ECO:0000256" key="1">
    <source>
        <dbReference type="ARBA" id="ARBA00004829"/>
    </source>
</evidence>
<sequence length="527" mass="58456">MSRAVSIIGAGPGGLASAMLLANAGADVTVYERHAQVGGRSGTVEGASPQGRFHFDIGPTFFLYPRILSDIFAECGRSLEDSVELIRLGSHYDLLFENGPRMTATSDIEALQRSVATISEHDAAAIPAFLADNRAKLEAFRPVLQRPFGSWRDLLRPDMLRALPLLRPGRSVDRDLKSFFSDPRVRLGFSFQSKYLGMSPYRCPSLFTILAFMEYEFGIFHPRGGTGAVMRAMADAARQMGVRFRMNEPVRELLIEGRRVTGLRTDAGVNKSDAVVLNADFLASMTNLVPDAKRRRWTNRRIARKQLSCSTFMLYLGIRGTLPDVAHHTIFLSRDYEQNFREINEGRIAPQVPSFYMQNACVTDPALAPPGCSTLYVLVPVGHTREGGLDWSDAERARYRALALKRLRDAGLPDIEDRILFEKVITPTDWEADLDVHRGAVFNLAHSLPQMLNFRPHNRFEDLDGVYLVGGGTHPGSGLPVIFEGARISARLLADDIGLRQVNTEMTWSDRPAAASPVEALAERNPL</sequence>
<comment type="caution">
    <text evidence="7">The sequence shown here is derived from an EMBL/GenBank/DDBJ whole genome shotgun (WGS) entry which is preliminary data.</text>
</comment>
<evidence type="ECO:0000313" key="7">
    <source>
        <dbReference type="EMBL" id="TLU73156.1"/>
    </source>
</evidence>
<evidence type="ECO:0000259" key="6">
    <source>
        <dbReference type="Pfam" id="PF01593"/>
    </source>
</evidence>
<dbReference type="PRINTS" id="PR00419">
    <property type="entry name" value="ADXRDTASE"/>
</dbReference>
<dbReference type="GO" id="GO:0016627">
    <property type="term" value="F:oxidoreductase activity, acting on the CH-CH group of donors"/>
    <property type="evidence" value="ECO:0007669"/>
    <property type="project" value="UniProtKB-ARBA"/>
</dbReference>
<dbReference type="PANTHER" id="PTHR43734:SF1">
    <property type="entry name" value="PHYTOENE DESATURASE"/>
    <property type="match status" value="1"/>
</dbReference>
<dbReference type="OrthoDB" id="9774675at2"/>
<dbReference type="PANTHER" id="PTHR43734">
    <property type="entry name" value="PHYTOENE DESATURASE"/>
    <property type="match status" value="1"/>
</dbReference>
<keyword evidence="3 5" id="KW-0125">Carotenoid biosynthesis</keyword>